<proteinExistence type="predicted"/>
<name>A0A9N9LAC8_9HELO</name>
<dbReference type="InterPro" id="IPR036291">
    <property type="entry name" value="NAD(P)-bd_dom_sf"/>
</dbReference>
<feature type="compositionally biased region" description="Pro residues" evidence="1">
    <location>
        <begin position="58"/>
        <end position="67"/>
    </location>
</feature>
<sequence length="529" mass="57510">MSADDQAFLDVVLSSVPNDIKKYSSDVADYVDKHLNHVSNILRDTLSSSPWIPESARPRPPPPPPRAFPSRFSSPASLYERVQHWVSNNKLLTTAIVVAVGGATYYVVTKRTNRKKRRARRSGSGARVEVVVIAGSPSDPITRSVALDLERRGFIVYVVCNTIEEEMQVRGESRPDIKPLSIDIVDPSSARASIDRFTEFLFRPHTAFAGSKIHHLILRSVIFIPGTTYPSKPIATLPPGTLSDLLNTRLLTPIITLQNFLPLLQDHPLPQPQLLPPGARPPVFKPSVLLLTPSIIPSIQPAFHLPESMIVSALSSFSTVLASELAPLDIPVTHLQLGTFDLRAFVPHNNKQLQTLSAARAESLKWDESARLSYAKNFNHANRIKSAIGQGTSLRVLNDAVFDAMVSTRGGVVRVGMGSSVYGIIGRWAPSGLVGWMMGVKHVNVGAQKAEFGRGGWFGKSPGEVTTTVTTTSNSSGSKPGSRGSSGSSSSSSGSTGSSDEKMEHSEYINVYDHPESENIWREEGKREG</sequence>
<gene>
    <name evidence="2" type="ORF">HYFRA_00014168</name>
</gene>
<keyword evidence="3" id="KW-1185">Reference proteome</keyword>
<feature type="region of interest" description="Disordered" evidence="1">
    <location>
        <begin position="456"/>
        <end position="529"/>
    </location>
</feature>
<evidence type="ECO:0008006" key="4">
    <source>
        <dbReference type="Google" id="ProtNLM"/>
    </source>
</evidence>
<dbReference type="EMBL" id="CAJVRL010000129">
    <property type="protein sequence ID" value="CAG8962369.1"/>
    <property type="molecule type" value="Genomic_DNA"/>
</dbReference>
<dbReference type="AlphaFoldDB" id="A0A9N9LAC8"/>
<dbReference type="InterPro" id="IPR013952">
    <property type="entry name" value="DUF1776_fun"/>
</dbReference>
<dbReference type="PANTHER" id="PTHR43313">
    <property type="entry name" value="SHORT-CHAIN DEHYDROGENASE/REDUCTASE FAMILY 9C"/>
    <property type="match status" value="1"/>
</dbReference>
<dbReference type="PANTHER" id="PTHR43313:SF1">
    <property type="entry name" value="3BETA-HYDROXYSTEROID DEHYDROGENASE DHS-16"/>
    <property type="match status" value="1"/>
</dbReference>
<dbReference type="Gene3D" id="3.40.50.720">
    <property type="entry name" value="NAD(P)-binding Rossmann-like Domain"/>
    <property type="match status" value="1"/>
</dbReference>
<accession>A0A9N9LAC8</accession>
<dbReference type="Proteomes" id="UP000696280">
    <property type="component" value="Unassembled WGS sequence"/>
</dbReference>
<feature type="compositionally biased region" description="Basic and acidic residues" evidence="1">
    <location>
        <begin position="499"/>
        <end position="529"/>
    </location>
</feature>
<protein>
    <recommendedName>
        <fullName evidence="4">DUF1776-domain-containing protein</fullName>
    </recommendedName>
</protein>
<feature type="region of interest" description="Disordered" evidence="1">
    <location>
        <begin position="49"/>
        <end position="71"/>
    </location>
</feature>
<comment type="caution">
    <text evidence="2">The sequence shown here is derived from an EMBL/GenBank/DDBJ whole genome shotgun (WGS) entry which is preliminary data.</text>
</comment>
<dbReference type="Pfam" id="PF08643">
    <property type="entry name" value="DUF1776"/>
    <property type="match status" value="1"/>
</dbReference>
<evidence type="ECO:0000256" key="1">
    <source>
        <dbReference type="SAM" id="MobiDB-lite"/>
    </source>
</evidence>
<organism evidence="2 3">
    <name type="scientific">Hymenoscyphus fraxineus</name>
    <dbReference type="NCBI Taxonomy" id="746836"/>
    <lineage>
        <taxon>Eukaryota</taxon>
        <taxon>Fungi</taxon>
        <taxon>Dikarya</taxon>
        <taxon>Ascomycota</taxon>
        <taxon>Pezizomycotina</taxon>
        <taxon>Leotiomycetes</taxon>
        <taxon>Helotiales</taxon>
        <taxon>Helotiaceae</taxon>
        <taxon>Hymenoscyphus</taxon>
    </lineage>
</organism>
<feature type="compositionally biased region" description="Low complexity" evidence="1">
    <location>
        <begin position="465"/>
        <end position="498"/>
    </location>
</feature>
<evidence type="ECO:0000313" key="2">
    <source>
        <dbReference type="EMBL" id="CAG8962369.1"/>
    </source>
</evidence>
<reference evidence="2" key="1">
    <citation type="submission" date="2021-07" db="EMBL/GenBank/DDBJ databases">
        <authorList>
            <person name="Durling M."/>
        </authorList>
    </citation>
    <scope>NUCLEOTIDE SEQUENCE</scope>
</reference>
<dbReference type="OrthoDB" id="5308060at2759"/>
<evidence type="ECO:0000313" key="3">
    <source>
        <dbReference type="Proteomes" id="UP000696280"/>
    </source>
</evidence>
<dbReference type="SUPFAM" id="SSF51735">
    <property type="entry name" value="NAD(P)-binding Rossmann-fold domains"/>
    <property type="match status" value="1"/>
</dbReference>